<dbReference type="SUPFAM" id="SSF53335">
    <property type="entry name" value="S-adenosyl-L-methionine-dependent methyltransferases"/>
    <property type="match status" value="1"/>
</dbReference>
<feature type="non-terminal residue" evidence="1">
    <location>
        <position position="1"/>
    </location>
</feature>
<dbReference type="GO" id="GO:0005737">
    <property type="term" value="C:cytoplasm"/>
    <property type="evidence" value="ECO:0007669"/>
    <property type="project" value="TreeGrafter"/>
</dbReference>
<keyword evidence="1" id="KW-0808">Transferase</keyword>
<keyword evidence="1" id="KW-0489">Methyltransferase</keyword>
<dbReference type="Gene3D" id="3.40.50.150">
    <property type="entry name" value="Vaccinia Virus protein VP39"/>
    <property type="match status" value="1"/>
</dbReference>
<dbReference type="AlphaFoldDB" id="A0A7X9FQD0"/>
<protein>
    <submittedName>
        <fullName evidence="1">16S rRNA (Cytosine(1402)-N(4))-methyltransferase</fullName>
        <ecNumber evidence="1">2.1.1.199</ecNumber>
    </submittedName>
</protein>
<organism evidence="1 2">
    <name type="scientific">SAR324 cluster bacterium</name>
    <dbReference type="NCBI Taxonomy" id="2024889"/>
    <lineage>
        <taxon>Bacteria</taxon>
        <taxon>Deltaproteobacteria</taxon>
        <taxon>SAR324 cluster</taxon>
    </lineage>
</organism>
<dbReference type="GO" id="GO:0070475">
    <property type="term" value="P:rRNA base methylation"/>
    <property type="evidence" value="ECO:0007669"/>
    <property type="project" value="TreeGrafter"/>
</dbReference>
<evidence type="ECO:0000313" key="2">
    <source>
        <dbReference type="Proteomes" id="UP000524246"/>
    </source>
</evidence>
<dbReference type="EMBL" id="JAAZON010000086">
    <property type="protein sequence ID" value="NMC61938.1"/>
    <property type="molecule type" value="Genomic_DNA"/>
</dbReference>
<dbReference type="GO" id="GO:0071424">
    <property type="term" value="F:rRNA (cytosine-N4-)-methyltransferase activity"/>
    <property type="evidence" value="ECO:0007669"/>
    <property type="project" value="TreeGrafter"/>
</dbReference>
<dbReference type="Proteomes" id="UP000524246">
    <property type="component" value="Unassembled WGS sequence"/>
</dbReference>
<accession>A0A7X9FQD0</accession>
<name>A0A7X9FQD0_9DELT</name>
<gene>
    <name evidence="1" type="primary">mraW</name>
    <name evidence="1" type="ORF">GYA55_02090</name>
</gene>
<dbReference type="InterPro" id="IPR002903">
    <property type="entry name" value="RsmH"/>
</dbReference>
<sequence length="100" mass="11453">RIAVNREYEELERFLAAAPRLMRKNGRFACISFQSGEDKIVARTFREWASGDTAPAYLRTAHSREGIGTLVNKKPITASEEEILRNLSSRSARLRVFLFH</sequence>
<dbReference type="PANTHER" id="PTHR11265:SF0">
    <property type="entry name" value="12S RRNA N4-METHYLCYTIDINE METHYLTRANSFERASE"/>
    <property type="match status" value="1"/>
</dbReference>
<dbReference type="InterPro" id="IPR029063">
    <property type="entry name" value="SAM-dependent_MTases_sf"/>
</dbReference>
<dbReference type="PANTHER" id="PTHR11265">
    <property type="entry name" value="S-ADENOSYL-METHYLTRANSFERASE MRAW"/>
    <property type="match status" value="1"/>
</dbReference>
<comment type="caution">
    <text evidence="1">The sequence shown here is derived from an EMBL/GenBank/DDBJ whole genome shotgun (WGS) entry which is preliminary data.</text>
</comment>
<dbReference type="Pfam" id="PF01795">
    <property type="entry name" value="Methyltransf_5"/>
    <property type="match status" value="1"/>
</dbReference>
<proteinExistence type="predicted"/>
<dbReference type="EC" id="2.1.1.199" evidence="1"/>
<reference evidence="1 2" key="1">
    <citation type="journal article" date="2020" name="Biotechnol. Biofuels">
        <title>New insights from the biogas microbiome by comprehensive genome-resolved metagenomics of nearly 1600 species originating from multiple anaerobic digesters.</title>
        <authorList>
            <person name="Campanaro S."/>
            <person name="Treu L."/>
            <person name="Rodriguez-R L.M."/>
            <person name="Kovalovszki A."/>
            <person name="Ziels R.M."/>
            <person name="Maus I."/>
            <person name="Zhu X."/>
            <person name="Kougias P.G."/>
            <person name="Basile A."/>
            <person name="Luo G."/>
            <person name="Schluter A."/>
            <person name="Konstantinidis K.T."/>
            <person name="Angelidaki I."/>
        </authorList>
    </citation>
    <scope>NUCLEOTIDE SEQUENCE [LARGE SCALE GENOMIC DNA]</scope>
    <source>
        <strain evidence="1">AS27yjCOA_65</strain>
    </source>
</reference>
<evidence type="ECO:0000313" key="1">
    <source>
        <dbReference type="EMBL" id="NMC61938.1"/>
    </source>
</evidence>